<sequence length="142" mass="16006">MDEGAKRLNSVYLLRHGTDILPVSLVQPHFNDSTNTVAAPLSDISFSKVHEGAWYVEVQDQASWLWMILVNGKGKHQLLLSPEKFLGHVIKARKEAPQGLPEAENLTLTDTFFLYASHSIRRGEEEESRHSVFPRSEGIARL</sequence>
<evidence type="ECO:0000313" key="1">
    <source>
        <dbReference type="EMBL" id="KAK4423089.1"/>
    </source>
</evidence>
<protein>
    <submittedName>
        <fullName evidence="1">Uncharacterized protein</fullName>
    </submittedName>
</protein>
<reference evidence="1" key="2">
    <citation type="journal article" date="2024" name="Plant">
        <title>Genomic evolution and insights into agronomic trait innovations of Sesamum species.</title>
        <authorList>
            <person name="Miao H."/>
            <person name="Wang L."/>
            <person name="Qu L."/>
            <person name="Liu H."/>
            <person name="Sun Y."/>
            <person name="Le M."/>
            <person name="Wang Q."/>
            <person name="Wei S."/>
            <person name="Zheng Y."/>
            <person name="Lin W."/>
            <person name="Duan Y."/>
            <person name="Cao H."/>
            <person name="Xiong S."/>
            <person name="Wang X."/>
            <person name="Wei L."/>
            <person name="Li C."/>
            <person name="Ma Q."/>
            <person name="Ju M."/>
            <person name="Zhao R."/>
            <person name="Li G."/>
            <person name="Mu C."/>
            <person name="Tian Q."/>
            <person name="Mei H."/>
            <person name="Zhang T."/>
            <person name="Gao T."/>
            <person name="Zhang H."/>
        </authorList>
    </citation>
    <scope>NUCLEOTIDE SEQUENCE</scope>
    <source>
        <strain evidence="1">3651</strain>
    </source>
</reference>
<organism evidence="1 2">
    <name type="scientific">Sesamum alatum</name>
    <dbReference type="NCBI Taxonomy" id="300844"/>
    <lineage>
        <taxon>Eukaryota</taxon>
        <taxon>Viridiplantae</taxon>
        <taxon>Streptophyta</taxon>
        <taxon>Embryophyta</taxon>
        <taxon>Tracheophyta</taxon>
        <taxon>Spermatophyta</taxon>
        <taxon>Magnoliopsida</taxon>
        <taxon>eudicotyledons</taxon>
        <taxon>Gunneridae</taxon>
        <taxon>Pentapetalae</taxon>
        <taxon>asterids</taxon>
        <taxon>lamiids</taxon>
        <taxon>Lamiales</taxon>
        <taxon>Pedaliaceae</taxon>
        <taxon>Sesamum</taxon>
    </lineage>
</organism>
<keyword evidence="2" id="KW-1185">Reference proteome</keyword>
<comment type="caution">
    <text evidence="1">The sequence shown here is derived from an EMBL/GenBank/DDBJ whole genome shotgun (WGS) entry which is preliminary data.</text>
</comment>
<name>A0AAE1Y4E6_9LAMI</name>
<dbReference type="AlphaFoldDB" id="A0AAE1Y4E6"/>
<reference evidence="1" key="1">
    <citation type="submission" date="2020-06" db="EMBL/GenBank/DDBJ databases">
        <authorList>
            <person name="Li T."/>
            <person name="Hu X."/>
            <person name="Zhang T."/>
            <person name="Song X."/>
            <person name="Zhang H."/>
            <person name="Dai N."/>
            <person name="Sheng W."/>
            <person name="Hou X."/>
            <person name="Wei L."/>
        </authorList>
    </citation>
    <scope>NUCLEOTIDE SEQUENCE</scope>
    <source>
        <strain evidence="1">3651</strain>
        <tissue evidence="1">Leaf</tissue>
    </source>
</reference>
<evidence type="ECO:0000313" key="2">
    <source>
        <dbReference type="Proteomes" id="UP001293254"/>
    </source>
</evidence>
<dbReference type="Proteomes" id="UP001293254">
    <property type="component" value="Unassembled WGS sequence"/>
</dbReference>
<accession>A0AAE1Y4E6</accession>
<dbReference type="EMBL" id="JACGWO010000007">
    <property type="protein sequence ID" value="KAK4423089.1"/>
    <property type="molecule type" value="Genomic_DNA"/>
</dbReference>
<proteinExistence type="predicted"/>
<gene>
    <name evidence="1" type="ORF">Salat_1891500</name>
</gene>